<dbReference type="OrthoDB" id="9811735at2"/>
<proteinExistence type="predicted"/>
<evidence type="ECO:0000256" key="2">
    <source>
        <dbReference type="ARBA" id="ARBA00005194"/>
    </source>
</evidence>
<evidence type="ECO:0000256" key="8">
    <source>
        <dbReference type="ARBA" id="ARBA00023267"/>
    </source>
</evidence>
<dbReference type="GO" id="GO:0009317">
    <property type="term" value="C:acetyl-CoA carboxylase complex"/>
    <property type="evidence" value="ECO:0007669"/>
    <property type="project" value="InterPro"/>
</dbReference>
<dbReference type="InterPro" id="IPR001882">
    <property type="entry name" value="Biotin_BS"/>
</dbReference>
<evidence type="ECO:0000256" key="3">
    <source>
        <dbReference type="ARBA" id="ARBA00017562"/>
    </source>
</evidence>
<evidence type="ECO:0000256" key="6">
    <source>
        <dbReference type="ARBA" id="ARBA00023098"/>
    </source>
</evidence>
<keyword evidence="4 9" id="KW-0444">Lipid biosynthesis</keyword>
<keyword evidence="12" id="KW-1185">Reference proteome</keyword>
<dbReference type="InterPro" id="IPR001249">
    <property type="entry name" value="AcCoA_biotinCC"/>
</dbReference>
<dbReference type="Gene3D" id="2.40.50.100">
    <property type="match status" value="1"/>
</dbReference>
<evidence type="ECO:0000256" key="9">
    <source>
        <dbReference type="RuleBase" id="RU364072"/>
    </source>
</evidence>
<dbReference type="InterPro" id="IPR011053">
    <property type="entry name" value="Single_hybrid_motif"/>
</dbReference>
<keyword evidence="6 9" id="KW-0443">Lipid metabolism</keyword>
<organism evidence="11 12">
    <name type="scientific">Gimesia algae</name>
    <dbReference type="NCBI Taxonomy" id="2527971"/>
    <lineage>
        <taxon>Bacteria</taxon>
        <taxon>Pseudomonadati</taxon>
        <taxon>Planctomycetota</taxon>
        <taxon>Planctomycetia</taxon>
        <taxon>Planctomycetales</taxon>
        <taxon>Planctomycetaceae</taxon>
        <taxon>Gimesia</taxon>
    </lineage>
</organism>
<evidence type="ECO:0000259" key="10">
    <source>
        <dbReference type="PROSITE" id="PS50968"/>
    </source>
</evidence>
<dbReference type="InterPro" id="IPR050709">
    <property type="entry name" value="Biotin_Carboxyl_Carrier/Decarb"/>
</dbReference>
<evidence type="ECO:0000256" key="4">
    <source>
        <dbReference type="ARBA" id="ARBA00022516"/>
    </source>
</evidence>
<sequence length="166" mass="17630">MAKNEVPKGEPFDLEKLQTLFEMMEKHGLTEVNLKRGEETWKLRRGPQETVSMVPAPMHHAAPAPMAAPAPVAAPAPPAEAAPAADTGPVIKSPTVGTFYASPSPDDPPFVSVGSKVGADTIVCIVEAMKVFNQIPAEMNGTITEILVKDGEAVEFGQPLYRISQG</sequence>
<keyword evidence="5 9" id="KW-0276">Fatty acid metabolism</keyword>
<comment type="function">
    <text evidence="1 9">This protein is a component of the acetyl coenzyme A carboxylase complex; first, biotin carboxylase catalyzes the carboxylation of the carrier protein and then the transcarboxylase transfers the carboxyl group to form malonyl-CoA.</text>
</comment>
<dbReference type="RefSeq" id="WP_145223871.1">
    <property type="nucleotide sequence ID" value="NZ_CP036343.1"/>
</dbReference>
<dbReference type="NCBIfam" id="TIGR00531">
    <property type="entry name" value="BCCP"/>
    <property type="match status" value="1"/>
</dbReference>
<evidence type="ECO:0000256" key="5">
    <source>
        <dbReference type="ARBA" id="ARBA00022832"/>
    </source>
</evidence>
<reference evidence="11 12" key="1">
    <citation type="submission" date="2019-02" db="EMBL/GenBank/DDBJ databases">
        <title>Deep-cultivation of Planctomycetes and their phenomic and genomic characterization uncovers novel biology.</title>
        <authorList>
            <person name="Wiegand S."/>
            <person name="Jogler M."/>
            <person name="Boedeker C."/>
            <person name="Pinto D."/>
            <person name="Vollmers J."/>
            <person name="Rivas-Marin E."/>
            <person name="Kohn T."/>
            <person name="Peeters S.H."/>
            <person name="Heuer A."/>
            <person name="Rast P."/>
            <person name="Oberbeckmann S."/>
            <person name="Bunk B."/>
            <person name="Jeske O."/>
            <person name="Meyerdierks A."/>
            <person name="Storesund J.E."/>
            <person name="Kallscheuer N."/>
            <person name="Luecker S."/>
            <person name="Lage O.M."/>
            <person name="Pohl T."/>
            <person name="Merkel B.J."/>
            <person name="Hornburger P."/>
            <person name="Mueller R.-W."/>
            <person name="Bruemmer F."/>
            <person name="Labrenz M."/>
            <person name="Spormann A.M."/>
            <person name="Op den Camp H."/>
            <person name="Overmann J."/>
            <person name="Amann R."/>
            <person name="Jetten M.S.M."/>
            <person name="Mascher T."/>
            <person name="Medema M.H."/>
            <person name="Devos D.P."/>
            <person name="Kaster A.-K."/>
            <person name="Ovreas L."/>
            <person name="Rohde M."/>
            <person name="Galperin M.Y."/>
            <person name="Jogler C."/>
        </authorList>
    </citation>
    <scope>NUCLEOTIDE SEQUENCE [LARGE SCALE GENOMIC DNA]</scope>
    <source>
        <strain evidence="11 12">Pan161</strain>
    </source>
</reference>
<evidence type="ECO:0000256" key="1">
    <source>
        <dbReference type="ARBA" id="ARBA00003761"/>
    </source>
</evidence>
<dbReference type="PROSITE" id="PS00188">
    <property type="entry name" value="BIOTIN"/>
    <property type="match status" value="1"/>
</dbReference>
<dbReference type="Pfam" id="PF00364">
    <property type="entry name" value="Biotin_lipoyl"/>
    <property type="match status" value="1"/>
</dbReference>
<dbReference type="PROSITE" id="PS50968">
    <property type="entry name" value="BIOTINYL_LIPOYL"/>
    <property type="match status" value="1"/>
</dbReference>
<dbReference type="SUPFAM" id="SSF51230">
    <property type="entry name" value="Single hybrid motif"/>
    <property type="match status" value="1"/>
</dbReference>
<dbReference type="AlphaFoldDB" id="A0A517V6U5"/>
<dbReference type="PANTHER" id="PTHR45266:SF3">
    <property type="entry name" value="OXALOACETATE DECARBOXYLASE ALPHA CHAIN"/>
    <property type="match status" value="1"/>
</dbReference>
<dbReference type="PRINTS" id="PR01071">
    <property type="entry name" value="ACOABIOTINCC"/>
</dbReference>
<dbReference type="CDD" id="cd06850">
    <property type="entry name" value="biotinyl_domain"/>
    <property type="match status" value="1"/>
</dbReference>
<dbReference type="Proteomes" id="UP000316855">
    <property type="component" value="Chromosome"/>
</dbReference>
<dbReference type="GO" id="GO:0003989">
    <property type="term" value="F:acetyl-CoA carboxylase activity"/>
    <property type="evidence" value="ECO:0007669"/>
    <property type="project" value="InterPro"/>
</dbReference>
<keyword evidence="8 9" id="KW-0092">Biotin</keyword>
<dbReference type="KEGG" id="gax:Pan161_03410"/>
<accession>A0A517V6U5</accession>
<dbReference type="EMBL" id="CP036343">
    <property type="protein sequence ID" value="QDT88723.1"/>
    <property type="molecule type" value="Genomic_DNA"/>
</dbReference>
<dbReference type="GO" id="GO:0006633">
    <property type="term" value="P:fatty acid biosynthetic process"/>
    <property type="evidence" value="ECO:0007669"/>
    <property type="project" value="UniProtKB-UniPathway"/>
</dbReference>
<protein>
    <recommendedName>
        <fullName evidence="3 9">Biotin carboxyl carrier protein of acetyl-CoA carboxylase</fullName>
    </recommendedName>
</protein>
<dbReference type="PANTHER" id="PTHR45266">
    <property type="entry name" value="OXALOACETATE DECARBOXYLASE ALPHA CHAIN"/>
    <property type="match status" value="1"/>
</dbReference>
<keyword evidence="7 9" id="KW-0275">Fatty acid biosynthesis</keyword>
<dbReference type="NCBIfam" id="NF005457">
    <property type="entry name" value="PRK07051.1"/>
    <property type="match status" value="1"/>
</dbReference>
<gene>
    <name evidence="11" type="primary">accB</name>
    <name evidence="11" type="ORF">Pan161_03410</name>
</gene>
<evidence type="ECO:0000313" key="12">
    <source>
        <dbReference type="Proteomes" id="UP000316855"/>
    </source>
</evidence>
<dbReference type="InterPro" id="IPR000089">
    <property type="entry name" value="Biotin_lipoyl"/>
</dbReference>
<feature type="domain" description="Lipoyl-binding" evidence="10">
    <location>
        <begin position="88"/>
        <end position="164"/>
    </location>
</feature>
<evidence type="ECO:0000313" key="11">
    <source>
        <dbReference type="EMBL" id="QDT88723.1"/>
    </source>
</evidence>
<comment type="pathway">
    <text evidence="2 9">Lipid metabolism; fatty acid biosynthesis.</text>
</comment>
<name>A0A517V6U5_9PLAN</name>
<evidence type="ECO:0000256" key="7">
    <source>
        <dbReference type="ARBA" id="ARBA00023160"/>
    </source>
</evidence>
<dbReference type="UniPathway" id="UPA00094"/>